<sequence length="53" mass="6208">MRIRYPQSKNKNQKNTQTPTGIMISTKKPFHPLGENTKDNHIPFIHNQTLLHL</sequence>
<feature type="compositionally biased region" description="Polar residues" evidence="1">
    <location>
        <begin position="7"/>
        <end position="20"/>
    </location>
</feature>
<evidence type="ECO:0000313" key="2">
    <source>
        <dbReference type="EMBL" id="CAB5508150.1"/>
    </source>
</evidence>
<dbReference type="Proteomes" id="UP000626656">
    <property type="component" value="Unassembled WGS sequence"/>
</dbReference>
<accession>A0ABN7GEG0</accession>
<evidence type="ECO:0000256" key="1">
    <source>
        <dbReference type="SAM" id="MobiDB-lite"/>
    </source>
</evidence>
<reference evidence="2 3" key="1">
    <citation type="submission" date="2020-05" db="EMBL/GenBank/DDBJ databases">
        <authorList>
            <person name="Petersen J."/>
            <person name="Sayavedra L."/>
        </authorList>
    </citation>
    <scope>NUCLEOTIDE SEQUENCE [LARGE SCALE GENOMIC DNA]</scope>
    <source>
        <strain evidence="2">B azoricus SOX ET2 1586I</strain>
    </source>
</reference>
<organism evidence="2 3">
    <name type="scientific">Bathymodiolus thermophilus thioautotrophic gill symbiont</name>
    <dbReference type="NCBI Taxonomy" id="2360"/>
    <lineage>
        <taxon>Bacteria</taxon>
        <taxon>Pseudomonadati</taxon>
        <taxon>Pseudomonadota</taxon>
        <taxon>Gammaproteobacteria</taxon>
        <taxon>sulfur-oxidizing symbionts</taxon>
    </lineage>
</organism>
<keyword evidence="3" id="KW-1185">Reference proteome</keyword>
<protein>
    <submittedName>
        <fullName evidence="2">Uncharacterized protein</fullName>
    </submittedName>
</protein>
<evidence type="ECO:0000313" key="3">
    <source>
        <dbReference type="Proteomes" id="UP000626656"/>
    </source>
</evidence>
<name>A0ABN7GEG0_9GAMM</name>
<dbReference type="EMBL" id="CAHJWF010000545">
    <property type="protein sequence ID" value="CAB5508150.1"/>
    <property type="molecule type" value="Genomic_DNA"/>
</dbReference>
<feature type="region of interest" description="Disordered" evidence="1">
    <location>
        <begin position="1"/>
        <end position="39"/>
    </location>
</feature>
<gene>
    <name evidence="2" type="ORF">AZO1586I_2425</name>
</gene>
<comment type="caution">
    <text evidence="2">The sequence shown here is derived from an EMBL/GenBank/DDBJ whole genome shotgun (WGS) entry which is preliminary data.</text>
</comment>
<proteinExistence type="predicted"/>